<feature type="compositionally biased region" description="Polar residues" evidence="1">
    <location>
        <begin position="82"/>
        <end position="92"/>
    </location>
</feature>
<evidence type="ECO:0000259" key="2">
    <source>
        <dbReference type="PROSITE" id="PS50090"/>
    </source>
</evidence>
<feature type="compositionally biased region" description="Polar residues" evidence="1">
    <location>
        <begin position="310"/>
        <end position="322"/>
    </location>
</feature>
<organism evidence="3 4">
    <name type="scientific">Aspergillus leporis</name>
    <dbReference type="NCBI Taxonomy" id="41062"/>
    <lineage>
        <taxon>Eukaryota</taxon>
        <taxon>Fungi</taxon>
        <taxon>Dikarya</taxon>
        <taxon>Ascomycota</taxon>
        <taxon>Pezizomycotina</taxon>
        <taxon>Eurotiomycetes</taxon>
        <taxon>Eurotiomycetidae</taxon>
        <taxon>Eurotiales</taxon>
        <taxon>Aspergillaceae</taxon>
        <taxon>Aspergillus</taxon>
        <taxon>Aspergillus subgen. Circumdati</taxon>
    </lineage>
</organism>
<evidence type="ECO:0000256" key="1">
    <source>
        <dbReference type="SAM" id="MobiDB-lite"/>
    </source>
</evidence>
<sequence>MLPVFHADNFKTWTPPFRTRFSSKRSHLHPPSNESPAIKSRQSPLPQALPLPKHQLPARPPAEVCIHASALTPSGTFRGPHSPSQKSSRLHSATTPATTPATTSDTQHAERLEQSPRNRAGPSSNPDLAKSREIRDVIDASIYAPLFPFPEDSPRYILSPSVSSSDESWQELLQPADEQNGIPIDPVILTNNGPWETEDERQHIHADGDAVISETICQYPDPPSLLRDTLAENRNSNTYPEVQEGNSRSGSPLHNQSHAQVSADNNPEAHIRASSNPLEVPTSGQQSERRKRKLQQSQGQPQLCKRVRGSSATASKENSLSSLRSHFTSVSVDERLQFLSWLFEGALPRCMSGSDLSVSERIAQQTYYVSQPTDSTALPETSRKGMPWSSEEKGLLLRLREDEKRPWSDVIRLFSDQFPGRTPGSIQVFWSTTLKNRAH</sequence>
<feature type="compositionally biased region" description="Polar residues" evidence="1">
    <location>
        <begin position="32"/>
        <end position="45"/>
    </location>
</feature>
<feature type="domain" description="Myb-like" evidence="2">
    <location>
        <begin position="380"/>
        <end position="434"/>
    </location>
</feature>
<dbReference type="Gene3D" id="1.10.10.60">
    <property type="entry name" value="Homeodomain-like"/>
    <property type="match status" value="1"/>
</dbReference>
<feature type="region of interest" description="Disordered" evidence="1">
    <location>
        <begin position="237"/>
        <end position="322"/>
    </location>
</feature>
<evidence type="ECO:0000313" key="3">
    <source>
        <dbReference type="EMBL" id="KAB8067216.1"/>
    </source>
</evidence>
<feature type="compositionally biased region" description="Polar residues" evidence="1">
    <location>
        <begin position="237"/>
        <end position="265"/>
    </location>
</feature>
<feature type="compositionally biased region" description="Low complexity" evidence="1">
    <location>
        <begin position="93"/>
        <end position="103"/>
    </location>
</feature>
<feature type="compositionally biased region" description="Polar residues" evidence="1">
    <location>
        <begin position="273"/>
        <end position="286"/>
    </location>
</feature>
<dbReference type="EMBL" id="ML732533">
    <property type="protein sequence ID" value="KAB8067216.1"/>
    <property type="molecule type" value="Genomic_DNA"/>
</dbReference>
<reference evidence="3 4" key="1">
    <citation type="submission" date="2019-04" db="EMBL/GenBank/DDBJ databases">
        <title>Friends and foes A comparative genomics study of 23 Aspergillus species from section Flavi.</title>
        <authorList>
            <consortium name="DOE Joint Genome Institute"/>
            <person name="Kjaerbolling I."/>
            <person name="Vesth T."/>
            <person name="Frisvad J.C."/>
            <person name="Nybo J.L."/>
            <person name="Theobald S."/>
            <person name="Kildgaard S."/>
            <person name="Isbrandt T."/>
            <person name="Kuo A."/>
            <person name="Sato A."/>
            <person name="Lyhne E.K."/>
            <person name="Kogle M.E."/>
            <person name="Wiebenga A."/>
            <person name="Kun R.S."/>
            <person name="Lubbers R.J."/>
            <person name="Makela M.R."/>
            <person name="Barry K."/>
            <person name="Chovatia M."/>
            <person name="Clum A."/>
            <person name="Daum C."/>
            <person name="Haridas S."/>
            <person name="He G."/>
            <person name="LaButti K."/>
            <person name="Lipzen A."/>
            <person name="Mondo S."/>
            <person name="Riley R."/>
            <person name="Salamov A."/>
            <person name="Simmons B.A."/>
            <person name="Magnuson J.K."/>
            <person name="Henrissat B."/>
            <person name="Mortensen U.H."/>
            <person name="Larsen T.O."/>
            <person name="Devries R.P."/>
            <person name="Grigoriev I.V."/>
            <person name="Machida M."/>
            <person name="Baker S.E."/>
            <person name="Andersen M.R."/>
        </authorList>
    </citation>
    <scope>NUCLEOTIDE SEQUENCE [LARGE SCALE GENOMIC DNA]</scope>
    <source>
        <strain evidence="3 4">CBS 151.66</strain>
    </source>
</reference>
<dbReference type="AlphaFoldDB" id="A0A5N5WG09"/>
<accession>A0A5N5WG09</accession>
<feature type="region of interest" description="Disordered" evidence="1">
    <location>
        <begin position="73"/>
        <end position="132"/>
    </location>
</feature>
<feature type="region of interest" description="Disordered" evidence="1">
    <location>
        <begin position="15"/>
        <end position="57"/>
    </location>
</feature>
<feature type="compositionally biased region" description="Polar residues" evidence="1">
    <location>
        <begin position="117"/>
        <end position="126"/>
    </location>
</feature>
<dbReference type="Proteomes" id="UP000326565">
    <property type="component" value="Unassembled WGS sequence"/>
</dbReference>
<evidence type="ECO:0000313" key="4">
    <source>
        <dbReference type="Proteomes" id="UP000326565"/>
    </source>
</evidence>
<dbReference type="PROSITE" id="PS50090">
    <property type="entry name" value="MYB_LIKE"/>
    <property type="match status" value="1"/>
</dbReference>
<feature type="compositionally biased region" description="Basic and acidic residues" evidence="1">
    <location>
        <begin position="107"/>
        <end position="116"/>
    </location>
</feature>
<name>A0A5N5WG09_9EURO</name>
<dbReference type="InterPro" id="IPR001005">
    <property type="entry name" value="SANT/Myb"/>
</dbReference>
<dbReference type="OrthoDB" id="2143914at2759"/>
<keyword evidence="4" id="KW-1185">Reference proteome</keyword>
<gene>
    <name evidence="3" type="ORF">BDV29DRAFT_163619</name>
</gene>
<protein>
    <recommendedName>
        <fullName evidence="2">Myb-like domain-containing protein</fullName>
    </recommendedName>
</protein>
<proteinExistence type="predicted"/>